<keyword evidence="1" id="KW-0812">Transmembrane</keyword>
<feature type="transmembrane region" description="Helical" evidence="1">
    <location>
        <begin position="20"/>
        <end position="40"/>
    </location>
</feature>
<keyword evidence="1" id="KW-0472">Membrane</keyword>
<reference evidence="3" key="1">
    <citation type="journal article" date="2019" name="Int. J. Syst. Evol. Microbiol.">
        <title>The Global Catalogue of Microorganisms (GCM) 10K type strain sequencing project: providing services to taxonomists for standard genome sequencing and annotation.</title>
        <authorList>
            <consortium name="The Broad Institute Genomics Platform"/>
            <consortium name="The Broad Institute Genome Sequencing Center for Infectious Disease"/>
            <person name="Wu L."/>
            <person name="Ma J."/>
        </authorList>
    </citation>
    <scope>NUCLEOTIDE SEQUENCE [LARGE SCALE GENOMIC DNA]</scope>
    <source>
        <strain evidence="3">JCM 17924</strain>
    </source>
</reference>
<evidence type="ECO:0000256" key="1">
    <source>
        <dbReference type="SAM" id="Phobius"/>
    </source>
</evidence>
<feature type="transmembrane region" description="Helical" evidence="1">
    <location>
        <begin position="144"/>
        <end position="162"/>
    </location>
</feature>
<feature type="transmembrane region" description="Helical" evidence="1">
    <location>
        <begin position="104"/>
        <end position="124"/>
    </location>
</feature>
<sequence>MRVRLDITEPSVTAMKANHSANVIQALVSGFAGAIALTLVHQAARKLTPNAPRMDILGMRGLRKILDAADAPQPDRQTLYNATMAGDLFSNGLYYSLVGSGEDAWVRGAALGIAAGVGGVVLPGPLGLGDGPSNRTPQTQLMTVAWYTLGGLVAAGVSRWWSAAGWR</sequence>
<accession>A0ABP8IX95</accession>
<keyword evidence="1" id="KW-1133">Transmembrane helix</keyword>
<name>A0ABP8IX95_9BACT</name>
<gene>
    <name evidence="2" type="ORF">GCM10023186_14580</name>
</gene>
<dbReference type="EMBL" id="BAABHA010000002">
    <property type="protein sequence ID" value="GAA4378270.1"/>
    <property type="molecule type" value="Genomic_DNA"/>
</dbReference>
<keyword evidence="3" id="KW-1185">Reference proteome</keyword>
<evidence type="ECO:0000313" key="2">
    <source>
        <dbReference type="EMBL" id="GAA4378270.1"/>
    </source>
</evidence>
<evidence type="ECO:0008006" key="4">
    <source>
        <dbReference type="Google" id="ProtNLM"/>
    </source>
</evidence>
<protein>
    <recommendedName>
        <fullName evidence="4">DUF1440 domain-containing protein</fullName>
    </recommendedName>
</protein>
<organism evidence="2 3">
    <name type="scientific">Hymenobacter koreensis</name>
    <dbReference type="NCBI Taxonomy" id="1084523"/>
    <lineage>
        <taxon>Bacteria</taxon>
        <taxon>Pseudomonadati</taxon>
        <taxon>Bacteroidota</taxon>
        <taxon>Cytophagia</taxon>
        <taxon>Cytophagales</taxon>
        <taxon>Hymenobacteraceae</taxon>
        <taxon>Hymenobacter</taxon>
    </lineage>
</organism>
<dbReference type="Proteomes" id="UP001500454">
    <property type="component" value="Unassembled WGS sequence"/>
</dbReference>
<evidence type="ECO:0000313" key="3">
    <source>
        <dbReference type="Proteomes" id="UP001500454"/>
    </source>
</evidence>
<comment type="caution">
    <text evidence="2">The sequence shown here is derived from an EMBL/GenBank/DDBJ whole genome shotgun (WGS) entry which is preliminary data.</text>
</comment>
<proteinExistence type="predicted"/>